<dbReference type="RefSeq" id="WP_110075044.1">
    <property type="nucleotide sequence ID" value="NZ_QGTT01000002.1"/>
</dbReference>
<proteinExistence type="predicted"/>
<protein>
    <submittedName>
        <fullName evidence="1">Uncharacterized protein</fullName>
    </submittedName>
</protein>
<dbReference type="AlphaFoldDB" id="A0A317QAK3"/>
<dbReference type="Proteomes" id="UP000246964">
    <property type="component" value="Unassembled WGS sequence"/>
</dbReference>
<organism evidence="1 2">
    <name type="scientific">Pseudidiomarina maritima</name>
    <dbReference type="NCBI Taxonomy" id="519453"/>
    <lineage>
        <taxon>Bacteria</taxon>
        <taxon>Pseudomonadati</taxon>
        <taxon>Pseudomonadota</taxon>
        <taxon>Gammaproteobacteria</taxon>
        <taxon>Alteromonadales</taxon>
        <taxon>Idiomarinaceae</taxon>
        <taxon>Pseudidiomarina</taxon>
    </lineage>
</organism>
<reference evidence="1 2" key="1">
    <citation type="submission" date="2018-05" db="EMBL/GenBank/DDBJ databases">
        <title>Freshwater and sediment microbial communities from various areas in North America, analyzing microbe dynamics in response to fracking.</title>
        <authorList>
            <person name="Lamendella R."/>
        </authorList>
    </citation>
    <scope>NUCLEOTIDE SEQUENCE [LARGE SCALE GENOMIC DNA]</scope>
    <source>
        <strain evidence="1 2">125B1</strain>
    </source>
</reference>
<sequence length="120" mass="13812">MSYAIEGLSETIDTQAASNPLWVLRTWPDAAWCQQWLTAASQVILSELALLEVWYHPERIDELPARPLALHTEIQLLRQQQPELAELELPITVIQIGDQRWVELTLECQPVILWEQPCSN</sequence>
<name>A0A317QAK3_9GAMM</name>
<keyword evidence="2" id="KW-1185">Reference proteome</keyword>
<gene>
    <name evidence="1" type="ORF">DET45_10297</name>
</gene>
<dbReference type="OrthoDB" id="6240905at2"/>
<dbReference type="EMBL" id="QGTT01000002">
    <property type="protein sequence ID" value="PWW15098.1"/>
    <property type="molecule type" value="Genomic_DNA"/>
</dbReference>
<evidence type="ECO:0000313" key="2">
    <source>
        <dbReference type="Proteomes" id="UP000246964"/>
    </source>
</evidence>
<accession>A0A317QAK3</accession>
<evidence type="ECO:0000313" key="1">
    <source>
        <dbReference type="EMBL" id="PWW15098.1"/>
    </source>
</evidence>
<comment type="caution">
    <text evidence="1">The sequence shown here is derived from an EMBL/GenBank/DDBJ whole genome shotgun (WGS) entry which is preliminary data.</text>
</comment>